<proteinExistence type="predicted"/>
<accession>A0A927RQG5</accession>
<evidence type="ECO:0000256" key="1">
    <source>
        <dbReference type="SAM" id="SignalP"/>
    </source>
</evidence>
<dbReference type="EMBL" id="JADBEM010000001">
    <property type="protein sequence ID" value="MBE1613081.1"/>
    <property type="molecule type" value="Genomic_DNA"/>
</dbReference>
<organism evidence="2 3">
    <name type="scientific">Actinopolymorpha pittospori</name>
    <dbReference type="NCBI Taxonomy" id="648752"/>
    <lineage>
        <taxon>Bacteria</taxon>
        <taxon>Bacillati</taxon>
        <taxon>Actinomycetota</taxon>
        <taxon>Actinomycetes</taxon>
        <taxon>Propionibacteriales</taxon>
        <taxon>Actinopolymorphaceae</taxon>
        <taxon>Actinopolymorpha</taxon>
    </lineage>
</organism>
<keyword evidence="1" id="KW-0732">Signal</keyword>
<keyword evidence="3" id="KW-1185">Reference proteome</keyword>
<dbReference type="Proteomes" id="UP000638648">
    <property type="component" value="Unassembled WGS sequence"/>
</dbReference>
<reference evidence="2" key="1">
    <citation type="submission" date="2020-10" db="EMBL/GenBank/DDBJ databases">
        <title>Sequencing the genomes of 1000 actinobacteria strains.</title>
        <authorList>
            <person name="Klenk H.-P."/>
        </authorList>
    </citation>
    <scope>NUCLEOTIDE SEQUENCE</scope>
    <source>
        <strain evidence="2">DSM 45354</strain>
    </source>
</reference>
<dbReference type="RefSeq" id="WP_192756008.1">
    <property type="nucleotide sequence ID" value="NZ_BAABJL010000128.1"/>
</dbReference>
<sequence>MKRQMISGCAVAAAVLAALAVLTGCTQTPALEAAPEERPAAKSVIEIESSGLEVTRPDWALLTCAVFRTHLTDGVRAYVLAGFDAHAMDVGLRNAARALAAAAAAGDARAVAKLESGMRTACYAYESSLAVVAGSIGHSYEAR</sequence>
<protein>
    <recommendedName>
        <fullName evidence="4">Lipoprotein</fullName>
    </recommendedName>
</protein>
<evidence type="ECO:0000313" key="3">
    <source>
        <dbReference type="Proteomes" id="UP000638648"/>
    </source>
</evidence>
<feature type="chain" id="PRO_5039129751" description="Lipoprotein" evidence="1">
    <location>
        <begin position="21"/>
        <end position="143"/>
    </location>
</feature>
<evidence type="ECO:0000313" key="2">
    <source>
        <dbReference type="EMBL" id="MBE1613081.1"/>
    </source>
</evidence>
<evidence type="ECO:0008006" key="4">
    <source>
        <dbReference type="Google" id="ProtNLM"/>
    </source>
</evidence>
<dbReference type="PROSITE" id="PS51257">
    <property type="entry name" value="PROKAR_LIPOPROTEIN"/>
    <property type="match status" value="1"/>
</dbReference>
<feature type="signal peptide" evidence="1">
    <location>
        <begin position="1"/>
        <end position="20"/>
    </location>
</feature>
<comment type="caution">
    <text evidence="2">The sequence shown here is derived from an EMBL/GenBank/DDBJ whole genome shotgun (WGS) entry which is preliminary data.</text>
</comment>
<gene>
    <name evidence="2" type="ORF">HEB94_009929</name>
</gene>
<name>A0A927RQG5_9ACTN</name>
<dbReference type="AlphaFoldDB" id="A0A927RQG5"/>